<dbReference type="InterPro" id="IPR008271">
    <property type="entry name" value="Ser/Thr_kinase_AS"/>
</dbReference>
<evidence type="ECO:0000259" key="7">
    <source>
        <dbReference type="PROSITE" id="PS50011"/>
    </source>
</evidence>
<keyword evidence="8" id="KW-1185">Reference proteome</keyword>
<dbReference type="PROSITE" id="PS00107">
    <property type="entry name" value="PROTEIN_KINASE_ATP"/>
    <property type="match status" value="1"/>
</dbReference>
<dbReference type="SMART" id="SM00220">
    <property type="entry name" value="S_TKc"/>
    <property type="match status" value="1"/>
</dbReference>
<dbReference type="GeneID" id="103712205"/>
<evidence type="ECO:0000313" key="9">
    <source>
        <dbReference type="RefSeq" id="XP_008796890.2"/>
    </source>
</evidence>
<dbReference type="KEGG" id="pda:103712205"/>
<evidence type="ECO:0000256" key="2">
    <source>
        <dbReference type="ARBA" id="ARBA00022741"/>
    </source>
</evidence>
<keyword evidence="3" id="KW-0418">Kinase</keyword>
<keyword evidence="4 5" id="KW-0067">ATP-binding</keyword>
<proteinExistence type="inferred from homology"/>
<keyword evidence="2 5" id="KW-0547">Nucleotide-binding</keyword>
<dbReference type="GO" id="GO:0005886">
    <property type="term" value="C:plasma membrane"/>
    <property type="evidence" value="ECO:0007669"/>
    <property type="project" value="TreeGrafter"/>
</dbReference>
<dbReference type="SUPFAM" id="SSF56112">
    <property type="entry name" value="Protein kinase-like (PK-like)"/>
    <property type="match status" value="1"/>
</dbReference>
<dbReference type="PROSITE" id="PS00108">
    <property type="entry name" value="PROTEIN_KINASE_ST"/>
    <property type="match status" value="1"/>
</dbReference>
<dbReference type="PANTHER" id="PTHR27001:SF585">
    <property type="entry name" value="OS02G0648100 PROTEIN"/>
    <property type="match status" value="1"/>
</dbReference>
<dbReference type="GO" id="GO:0004674">
    <property type="term" value="F:protein serine/threonine kinase activity"/>
    <property type="evidence" value="ECO:0007669"/>
    <property type="project" value="UniProtKB-KW"/>
</dbReference>
<dbReference type="InterPro" id="IPR017441">
    <property type="entry name" value="Protein_kinase_ATP_BS"/>
</dbReference>
<dbReference type="Gene3D" id="3.30.200.20">
    <property type="entry name" value="Phosphorylase Kinase, domain 1"/>
    <property type="match status" value="1"/>
</dbReference>
<keyword evidence="6" id="KW-0723">Serine/threonine-protein kinase</keyword>
<name>A0A8B7CDT2_PHODC</name>
<gene>
    <name evidence="9" type="primary">LOC103712205</name>
</gene>
<evidence type="ECO:0000256" key="5">
    <source>
        <dbReference type="PROSITE-ProRule" id="PRU10141"/>
    </source>
</evidence>
<dbReference type="PANTHER" id="PTHR27001">
    <property type="entry name" value="OS01G0253100 PROTEIN"/>
    <property type="match status" value="1"/>
</dbReference>
<evidence type="ECO:0000256" key="4">
    <source>
        <dbReference type="ARBA" id="ARBA00022840"/>
    </source>
</evidence>
<dbReference type="PROSITE" id="PS50011">
    <property type="entry name" value="PROTEIN_KINASE_DOM"/>
    <property type="match status" value="1"/>
</dbReference>
<protein>
    <submittedName>
        <fullName evidence="9">Salt tolerance receptor-like cytoplasmic kinase 1</fullName>
    </submittedName>
</protein>
<feature type="domain" description="Protein kinase" evidence="7">
    <location>
        <begin position="89"/>
        <end position="371"/>
    </location>
</feature>
<dbReference type="Gene3D" id="1.10.510.10">
    <property type="entry name" value="Transferase(Phosphotransferase) domain 1"/>
    <property type="match status" value="1"/>
</dbReference>
<reference evidence="8" key="1">
    <citation type="journal article" date="2019" name="Nat. Commun.">
        <title>Genome-wide association mapping of date palm fruit traits.</title>
        <authorList>
            <person name="Hazzouri K.M."/>
            <person name="Gros-Balthazard M."/>
            <person name="Flowers J.M."/>
            <person name="Copetti D."/>
            <person name="Lemansour A."/>
            <person name="Lebrun M."/>
            <person name="Masmoudi K."/>
            <person name="Ferrand S."/>
            <person name="Dhar M.I."/>
            <person name="Fresquez Z.A."/>
            <person name="Rosas U."/>
            <person name="Zhang J."/>
            <person name="Talag J."/>
            <person name="Lee S."/>
            <person name="Kudrna D."/>
            <person name="Powell R.F."/>
            <person name="Leitch I.J."/>
            <person name="Krueger R.R."/>
            <person name="Wing R.A."/>
            <person name="Amiri K.M.A."/>
            <person name="Purugganan M.D."/>
        </authorList>
    </citation>
    <scope>NUCLEOTIDE SEQUENCE [LARGE SCALE GENOMIC DNA]</scope>
    <source>
        <strain evidence="8">cv. Khalas</strain>
    </source>
</reference>
<feature type="binding site" evidence="5">
    <location>
        <position position="119"/>
    </location>
    <ligand>
        <name>ATP</name>
        <dbReference type="ChEBI" id="CHEBI:30616"/>
    </ligand>
</feature>
<reference evidence="9" key="2">
    <citation type="submission" date="2025-08" db="UniProtKB">
        <authorList>
            <consortium name="RefSeq"/>
        </authorList>
    </citation>
    <scope>IDENTIFICATION</scope>
    <source>
        <tissue evidence="9">Young leaves</tissue>
    </source>
</reference>
<accession>A0A8B7CDT2</accession>
<dbReference type="Pfam" id="PF00069">
    <property type="entry name" value="Pkinase"/>
    <property type="match status" value="1"/>
</dbReference>
<dbReference type="InterPro" id="IPR011009">
    <property type="entry name" value="Kinase-like_dom_sf"/>
</dbReference>
<organism evidence="8 9">
    <name type="scientific">Phoenix dactylifera</name>
    <name type="common">Date palm</name>
    <dbReference type="NCBI Taxonomy" id="42345"/>
    <lineage>
        <taxon>Eukaryota</taxon>
        <taxon>Viridiplantae</taxon>
        <taxon>Streptophyta</taxon>
        <taxon>Embryophyta</taxon>
        <taxon>Tracheophyta</taxon>
        <taxon>Spermatophyta</taxon>
        <taxon>Magnoliopsida</taxon>
        <taxon>Liliopsida</taxon>
        <taxon>Arecaceae</taxon>
        <taxon>Coryphoideae</taxon>
        <taxon>Phoeniceae</taxon>
        <taxon>Phoenix</taxon>
    </lineage>
</organism>
<dbReference type="OrthoDB" id="339325at2759"/>
<evidence type="ECO:0000256" key="1">
    <source>
        <dbReference type="ARBA" id="ARBA00022679"/>
    </source>
</evidence>
<comment type="similarity">
    <text evidence="6">Belongs to the protein kinase superfamily.</text>
</comment>
<keyword evidence="1" id="KW-0808">Transferase</keyword>
<dbReference type="RefSeq" id="XP_008796890.2">
    <property type="nucleotide sequence ID" value="XM_008798668.4"/>
</dbReference>
<dbReference type="AlphaFoldDB" id="A0A8B7CDT2"/>
<evidence type="ECO:0000313" key="8">
    <source>
        <dbReference type="Proteomes" id="UP000228380"/>
    </source>
</evidence>
<dbReference type="Proteomes" id="UP000228380">
    <property type="component" value="Chromosome 5"/>
</dbReference>
<dbReference type="GO" id="GO:0005524">
    <property type="term" value="F:ATP binding"/>
    <property type="evidence" value="ECO:0007669"/>
    <property type="project" value="UniProtKB-UniRule"/>
</dbReference>
<evidence type="ECO:0000256" key="3">
    <source>
        <dbReference type="ARBA" id="ARBA00022777"/>
    </source>
</evidence>
<dbReference type="InterPro" id="IPR000719">
    <property type="entry name" value="Prot_kinase_dom"/>
</dbReference>
<evidence type="ECO:0000256" key="6">
    <source>
        <dbReference type="RuleBase" id="RU000304"/>
    </source>
</evidence>
<sequence>MDFLLVVGLASAALVLSLALLSLAYITMLRRYRIPCCGGCRDPDLELGHHAGARVADSPDHEPELEPVKGEPAPCRFEWREIEFLTGNFTSSAVIGEGGSSTVYLAALPSPSSSLAALKVLRSSERLHRAFRLELDVLLRLRHPHIVRLLGFCDDREEGVLVFEYVPNGTLHEKLHGGGGAVLPWARRVAVAYQVAQALDYLHERCDLHIVHGDIKASNVLLGEGLDAKLCDFGFAGMGFSAAVLPSSTRSANPMMGSPGYVDPHYLRSGIVSKKSDVYSFGVLLLELITGIEAFCSEREQLLTAVMGPALRDTESGPGEMVDPRLNREYVAEEAAAMAALAALCVGENPSLRPSMAEVLRIMGEKASSSISTVDSKSKGKLDM</sequence>